<protein>
    <recommendedName>
        <fullName evidence="3">Transposase</fullName>
    </recommendedName>
</protein>
<reference evidence="1 2" key="1">
    <citation type="submission" date="2016-10" db="EMBL/GenBank/DDBJ databases">
        <authorList>
            <person name="Varghese N."/>
            <person name="Submissions S."/>
        </authorList>
    </citation>
    <scope>NUCLEOTIDE SEQUENCE [LARGE SCALE GENOMIC DNA]</scope>
    <source>
        <strain evidence="1 2">DSM 26672</strain>
    </source>
</reference>
<evidence type="ECO:0000313" key="1">
    <source>
        <dbReference type="EMBL" id="SDF96657.1"/>
    </source>
</evidence>
<evidence type="ECO:0000313" key="2">
    <source>
        <dbReference type="Proteomes" id="UP000199468"/>
    </source>
</evidence>
<keyword evidence="2" id="KW-1185">Reference proteome</keyword>
<gene>
    <name evidence="1" type="ORF">SAMN05421844_102503</name>
</gene>
<evidence type="ECO:0008006" key="3">
    <source>
        <dbReference type="Google" id="ProtNLM"/>
    </source>
</evidence>
<proteinExistence type="predicted"/>
<dbReference type="Proteomes" id="UP000199468">
    <property type="component" value="Unassembled WGS sequence"/>
</dbReference>
<sequence>MSQLCTGPDWKPLVNHFMRCDEERRSALACQLLAATIPVAGEHGPGNYPGVVINLCGYHRRQGTPPQPKDDAGG</sequence>
<dbReference type="EMBL" id="FNBZ01000002">
    <property type="protein sequence ID" value="SDF96657.1"/>
    <property type="molecule type" value="Genomic_DNA"/>
</dbReference>
<name>A0ABY0NS99_9HYPH</name>
<organism evidence="1 2">
    <name type="scientific">Bosea robiniae</name>
    <dbReference type="NCBI Taxonomy" id="1036780"/>
    <lineage>
        <taxon>Bacteria</taxon>
        <taxon>Pseudomonadati</taxon>
        <taxon>Pseudomonadota</taxon>
        <taxon>Alphaproteobacteria</taxon>
        <taxon>Hyphomicrobiales</taxon>
        <taxon>Boseaceae</taxon>
        <taxon>Bosea</taxon>
    </lineage>
</organism>
<comment type="caution">
    <text evidence="1">The sequence shown here is derived from an EMBL/GenBank/DDBJ whole genome shotgun (WGS) entry which is preliminary data.</text>
</comment>
<accession>A0ABY0NS99</accession>